<gene>
    <name evidence="6" type="ORF">SAY86_021193</name>
</gene>
<dbReference type="Gene3D" id="3.40.30.10">
    <property type="entry name" value="Glutaredoxin"/>
    <property type="match status" value="1"/>
</dbReference>
<dbReference type="PANTHER" id="PTHR10168">
    <property type="entry name" value="GLUTAREDOXIN"/>
    <property type="match status" value="1"/>
</dbReference>
<comment type="similarity">
    <text evidence="2">Belongs to the glutaredoxin family. CC-type subfamily.</text>
</comment>
<keyword evidence="3" id="KW-0963">Cytoplasm</keyword>
<protein>
    <recommendedName>
        <fullName evidence="5">Glutaredoxin domain-containing protein</fullName>
    </recommendedName>
</protein>
<dbReference type="GO" id="GO:0005737">
    <property type="term" value="C:cytoplasm"/>
    <property type="evidence" value="ECO:0007669"/>
    <property type="project" value="UniProtKB-SubCell"/>
</dbReference>
<proteinExistence type="inferred from homology"/>
<feature type="domain" description="Glutaredoxin" evidence="5">
    <location>
        <begin position="13"/>
        <end position="63"/>
    </location>
</feature>
<name>A0AAN7MTQ8_TRANT</name>
<evidence type="ECO:0000256" key="3">
    <source>
        <dbReference type="ARBA" id="ARBA00022490"/>
    </source>
</evidence>
<dbReference type="AlphaFoldDB" id="A0AAN7MTQ8"/>
<reference evidence="6 7" key="1">
    <citation type="journal article" date="2023" name="Hortic Res">
        <title>Pangenome of water caltrop reveals structural variations and asymmetric subgenome divergence after allopolyploidization.</title>
        <authorList>
            <person name="Zhang X."/>
            <person name="Chen Y."/>
            <person name="Wang L."/>
            <person name="Yuan Y."/>
            <person name="Fang M."/>
            <person name="Shi L."/>
            <person name="Lu R."/>
            <person name="Comes H.P."/>
            <person name="Ma Y."/>
            <person name="Chen Y."/>
            <person name="Huang G."/>
            <person name="Zhou Y."/>
            <person name="Zheng Z."/>
            <person name="Qiu Y."/>
        </authorList>
    </citation>
    <scope>NUCLEOTIDE SEQUENCE [LARGE SCALE GENOMIC DNA]</scope>
    <source>
        <strain evidence="6">F231</strain>
    </source>
</reference>
<dbReference type="SUPFAM" id="SSF52833">
    <property type="entry name" value="Thioredoxin-like"/>
    <property type="match status" value="1"/>
</dbReference>
<evidence type="ECO:0000256" key="2">
    <source>
        <dbReference type="ARBA" id="ARBA00007568"/>
    </source>
</evidence>
<comment type="subcellular location">
    <subcellularLocation>
        <location evidence="1">Cytoplasm</location>
    </subcellularLocation>
</comment>
<dbReference type="PROSITE" id="PS51354">
    <property type="entry name" value="GLUTAREDOXIN_2"/>
    <property type="match status" value="1"/>
</dbReference>
<dbReference type="Pfam" id="PF00462">
    <property type="entry name" value="Glutaredoxin"/>
    <property type="match status" value="1"/>
</dbReference>
<evidence type="ECO:0000256" key="1">
    <source>
        <dbReference type="ARBA" id="ARBA00004496"/>
    </source>
</evidence>
<keyword evidence="7" id="KW-1185">Reference proteome</keyword>
<dbReference type="InterPro" id="IPR011905">
    <property type="entry name" value="GlrX-like_pln_2"/>
</dbReference>
<evidence type="ECO:0000256" key="4">
    <source>
        <dbReference type="ARBA" id="ARBA00023284"/>
    </source>
</evidence>
<evidence type="ECO:0000313" key="7">
    <source>
        <dbReference type="Proteomes" id="UP001346149"/>
    </source>
</evidence>
<sequence>MDRVKKMVDEKPVVIFSKSSCCMCYTIKSLLSEFGMNPSVHELDEMPRGEEVEQALASSVAVPWFQRCS</sequence>
<organism evidence="6 7">
    <name type="scientific">Trapa natans</name>
    <name type="common">Water chestnut</name>
    <dbReference type="NCBI Taxonomy" id="22666"/>
    <lineage>
        <taxon>Eukaryota</taxon>
        <taxon>Viridiplantae</taxon>
        <taxon>Streptophyta</taxon>
        <taxon>Embryophyta</taxon>
        <taxon>Tracheophyta</taxon>
        <taxon>Spermatophyta</taxon>
        <taxon>Magnoliopsida</taxon>
        <taxon>eudicotyledons</taxon>
        <taxon>Gunneridae</taxon>
        <taxon>Pentapetalae</taxon>
        <taxon>rosids</taxon>
        <taxon>malvids</taxon>
        <taxon>Myrtales</taxon>
        <taxon>Lythraceae</taxon>
        <taxon>Trapa</taxon>
    </lineage>
</organism>
<accession>A0AAN7MTQ8</accession>
<comment type="caution">
    <text evidence="6">The sequence shown here is derived from an EMBL/GenBank/DDBJ whole genome shotgun (WGS) entry which is preliminary data.</text>
</comment>
<dbReference type="InterPro" id="IPR036249">
    <property type="entry name" value="Thioredoxin-like_sf"/>
</dbReference>
<evidence type="ECO:0000259" key="5">
    <source>
        <dbReference type="Pfam" id="PF00462"/>
    </source>
</evidence>
<dbReference type="Proteomes" id="UP001346149">
    <property type="component" value="Unassembled WGS sequence"/>
</dbReference>
<keyword evidence="4" id="KW-0676">Redox-active center</keyword>
<dbReference type="InterPro" id="IPR002109">
    <property type="entry name" value="Glutaredoxin"/>
</dbReference>
<dbReference type="EMBL" id="JAXQNO010000003">
    <property type="protein sequence ID" value="KAK4800706.1"/>
    <property type="molecule type" value="Genomic_DNA"/>
</dbReference>
<evidence type="ECO:0000313" key="6">
    <source>
        <dbReference type="EMBL" id="KAK4800706.1"/>
    </source>
</evidence>